<comment type="caution">
    <text evidence="1">The sequence shown here is derived from an EMBL/GenBank/DDBJ whole genome shotgun (WGS) entry which is preliminary data.</text>
</comment>
<evidence type="ECO:0008006" key="3">
    <source>
        <dbReference type="Google" id="ProtNLM"/>
    </source>
</evidence>
<name>A0A919JS45_9ACTN</name>
<dbReference type="InterPro" id="IPR012338">
    <property type="entry name" value="Beta-lactam/transpept-like"/>
</dbReference>
<dbReference type="AlphaFoldDB" id="A0A919JS45"/>
<protein>
    <recommendedName>
        <fullName evidence="3">Beta-lactamase</fullName>
    </recommendedName>
</protein>
<gene>
    <name evidence="1" type="ORF">Ani05nite_77900</name>
</gene>
<dbReference type="RefSeq" id="WP_239131074.1">
    <property type="nucleotide sequence ID" value="NZ_BAAAYJ010000053.1"/>
</dbReference>
<accession>A0A919JS45</accession>
<sequence>MPFGSAADAAYGTPGNGGSFGLADPDSGIAYCYAPNRLGFGLVDRRGIAVRDTLFHRVLGERPQRPTGP</sequence>
<evidence type="ECO:0000313" key="1">
    <source>
        <dbReference type="EMBL" id="GIE54256.1"/>
    </source>
</evidence>
<reference evidence="1" key="1">
    <citation type="submission" date="2021-01" db="EMBL/GenBank/DDBJ databases">
        <title>Whole genome shotgun sequence of Actinoplanes nipponensis NBRC 14063.</title>
        <authorList>
            <person name="Komaki H."/>
            <person name="Tamura T."/>
        </authorList>
    </citation>
    <scope>NUCLEOTIDE SEQUENCE</scope>
    <source>
        <strain evidence="1">NBRC 14063</strain>
    </source>
</reference>
<dbReference type="Proteomes" id="UP000647172">
    <property type="component" value="Unassembled WGS sequence"/>
</dbReference>
<dbReference type="Gene3D" id="3.40.710.10">
    <property type="entry name" value="DD-peptidase/beta-lactamase superfamily"/>
    <property type="match status" value="1"/>
</dbReference>
<keyword evidence="2" id="KW-1185">Reference proteome</keyword>
<organism evidence="1 2">
    <name type="scientific">Actinoplanes nipponensis</name>
    <dbReference type="NCBI Taxonomy" id="135950"/>
    <lineage>
        <taxon>Bacteria</taxon>
        <taxon>Bacillati</taxon>
        <taxon>Actinomycetota</taxon>
        <taxon>Actinomycetes</taxon>
        <taxon>Micromonosporales</taxon>
        <taxon>Micromonosporaceae</taxon>
        <taxon>Actinoplanes</taxon>
    </lineage>
</organism>
<dbReference type="EMBL" id="BOMQ01000098">
    <property type="protein sequence ID" value="GIE54256.1"/>
    <property type="molecule type" value="Genomic_DNA"/>
</dbReference>
<proteinExistence type="predicted"/>
<evidence type="ECO:0000313" key="2">
    <source>
        <dbReference type="Proteomes" id="UP000647172"/>
    </source>
</evidence>